<dbReference type="InterPro" id="IPR001599">
    <property type="entry name" value="Macroglobln_a2"/>
</dbReference>
<feature type="domain" description="Alpha-2-macroglobulin" evidence="4">
    <location>
        <begin position="947"/>
        <end position="1036"/>
    </location>
</feature>
<dbReference type="PANTHER" id="PTHR40094">
    <property type="entry name" value="ALPHA-2-MACROGLOBULIN HOMOLOG"/>
    <property type="match status" value="1"/>
</dbReference>
<gene>
    <name evidence="5" type="ordered locus">Mmar10_1159</name>
</gene>
<dbReference type="SMART" id="SM01419">
    <property type="entry name" value="Thiol-ester_cl"/>
    <property type="match status" value="1"/>
</dbReference>
<dbReference type="Pfam" id="PF11974">
    <property type="entry name" value="bMG3"/>
    <property type="match status" value="1"/>
</dbReference>
<dbReference type="HOGENOM" id="CLU_000965_1_0_5"/>
<dbReference type="SMART" id="SM01360">
    <property type="entry name" value="A2M"/>
    <property type="match status" value="1"/>
</dbReference>
<dbReference type="EMBL" id="CP000449">
    <property type="protein sequence ID" value="ABI65452.1"/>
    <property type="molecule type" value="Genomic_DNA"/>
</dbReference>
<dbReference type="Pfam" id="PF17973">
    <property type="entry name" value="bMG10"/>
    <property type="match status" value="1"/>
</dbReference>
<dbReference type="Proteomes" id="UP000001964">
    <property type="component" value="Chromosome"/>
</dbReference>
<dbReference type="InterPro" id="IPR041203">
    <property type="entry name" value="Bact_A2M_MG5"/>
</dbReference>
<dbReference type="Pfam" id="PF17962">
    <property type="entry name" value="bMG6"/>
    <property type="match status" value="1"/>
</dbReference>
<evidence type="ECO:0000256" key="2">
    <source>
        <dbReference type="ARBA" id="ARBA00022729"/>
    </source>
</evidence>
<keyword evidence="2" id="KW-0732">Signal</keyword>
<dbReference type="Pfam" id="PF21142">
    <property type="entry name" value="A2M_bMG2"/>
    <property type="match status" value="1"/>
</dbReference>
<evidence type="ECO:0000259" key="4">
    <source>
        <dbReference type="SMART" id="SM01360"/>
    </source>
</evidence>
<dbReference type="InterPro" id="IPR026284">
    <property type="entry name" value="A2MG_proteobact"/>
</dbReference>
<dbReference type="RefSeq" id="WP_011643099.1">
    <property type="nucleotide sequence ID" value="NC_008347.1"/>
</dbReference>
<dbReference type="InterPro" id="IPR049120">
    <property type="entry name" value="A2M_bMG2"/>
</dbReference>
<sequence precursor="true">MMATRYANWLVGALALTVAACSGGSQETETGPQLDAREAGAPRAEESTPSQFAFLRYSIDVDDDAPRLCLGFTHPLDPQADYASYVAVTPERPIALDASGQSLCVGGLGFGEGQSLTLRAGLPAANGDGLLVDETVEVDFGDRPAYVGIAGDGVILPRLDADGLAIETVNVDSVAVTLRRINDRALAFRSITSGANIASGDYYWSGEEENPDAVGEIIWRGEMDTAGLLNTPVTTVFPVAEAIGTLTPGAYHITVVDAAEADDDYRTPARANRWLVITDLALTAYRGNDGVDFVVRSLQTAQPVSGVRVELIARSNEVLAGVTTDASGRARFEGPLTRGEGAMAPRLLTAYGPDNDFAVLDFQRNPVDLSGLDTTGRQRPDGADGLVYLDRGIYRPGETVHVSALLRDAEAFAVTDRPVDLTVYGPNGIEAANVRFPAAPDAGGVSWAWDVPRTAARGEWRIVAEMDGYGRVGQVRFSVEDFVPQRVGLTLSGDDAMAIGAGEVRDIEANVRFLYGAPGAGLVVEGRVRVEVDPAPFADFADFRFGRGDEPFREFTSDLADTVADGAGRAVQSIDLGEAGRDATQPLRVRAVISAIEPGGRPVADDLRIPYRPADLYLGLRPQFDGRAQRNRETAIDVVALDPAGDLVATPLEWQLVRVDWEYDWYRVGSGRWQWRRTRNIVLVEQGVASSVGDGPTSIDIRALDWGSYRLVVTGASSGQSASTDFWVGWGATAEAGSEAPDRVALSTPDTPTPVGGEMTLSLLPPYAGEAEIVIASDHVIETRSVTIPESGAELSFRVTEEWGAGAYAMVSLFTPRHPVDQPAPRRAVGVAYLPVDMGQRTFELTMDAPERVHPRQTLELGVTLDGPVREGAWLTVAAVDEGILALTRFASPDPVSWFFGQSSLDVDLYDDYGRLLDPNQGAAAAVRSGGDQIGGAGLTVVPTRTVALFSGPVSVGRNGRATVALEIPDFNGELRLMAVAWSESGVGGLSQPLTVRDDVPAELILPRFLAPGDVSTATLTIDNVDGAPGDYLTTMTADGAVSGAASDTIPLDQGQRADRRYALEGADAGLGSVALDVGGPADFAVSRSYPIEVRSAWLPSSTVTRGRLLPGESWSLGSDALAAYLPGGSDVTLSFSPTPLDEDALLRSLSRYPYGCTEQITSRAMPLLMADPLAQAAGIDGVDDTRVIIQDAISTLLNRQANDGTIGLWRIGDRGSRPWIGAYAVDFLERAKAAGYTVPQAALDRAYSGLEHVAAQESWRVSGYTTTIYSWRGQTDTAERLSDRSAAYALYVLARAGRVDRSRLRYMHDERLGEIDSPLALAQLGAALHLIGDRARSLSAFDAAEALIGYENPGDWYQSARRDLAGVVAYAAEAGDAERVARLAEQVVTDLPEPARLTTQEKAFLLMAAQGLSGGADSVVIEAPFAPTNGERPVFTVQPDMLDSELTFTAAGEGPVWVTQLAHGETRLAPDAAAEGLSVQKRVLGLDGRAVDLEALVQGDRLVIDITVSPHEQRLIPAILTDLLPPGFEIEAEISSAEGAPRGAYAWLGQIVSPSMSETRDDRYAAALDLTQRRPRRLAYIVRAVTPGEYTLPGAVVEDMYRSDVYARSQTRRVVIAPRD</sequence>
<name>Q0AQI5_MARMM</name>
<dbReference type="OrthoDB" id="9767116at2"/>
<dbReference type="InterPro" id="IPR047565">
    <property type="entry name" value="Alpha-macroglob_thiol-ester_cl"/>
</dbReference>
<proteinExistence type="inferred from homology"/>
<dbReference type="PANTHER" id="PTHR40094:SF1">
    <property type="entry name" value="UBIQUITIN DOMAIN-CONTAINING PROTEIN"/>
    <property type="match status" value="1"/>
</dbReference>
<organism evidence="5 6">
    <name type="scientific">Maricaulis maris (strain MCS10)</name>
    <name type="common">Caulobacter maris</name>
    <dbReference type="NCBI Taxonomy" id="394221"/>
    <lineage>
        <taxon>Bacteria</taxon>
        <taxon>Pseudomonadati</taxon>
        <taxon>Pseudomonadota</taxon>
        <taxon>Alphaproteobacteria</taxon>
        <taxon>Maricaulales</taxon>
        <taxon>Maricaulaceae</taxon>
        <taxon>Maricaulis</taxon>
    </lineage>
</organism>
<dbReference type="GO" id="GO:0004866">
    <property type="term" value="F:endopeptidase inhibitor activity"/>
    <property type="evidence" value="ECO:0007669"/>
    <property type="project" value="InterPro"/>
</dbReference>
<dbReference type="Pfam" id="PF01835">
    <property type="entry name" value="MG2"/>
    <property type="match status" value="1"/>
</dbReference>
<dbReference type="Pfam" id="PF00207">
    <property type="entry name" value="A2M"/>
    <property type="match status" value="1"/>
</dbReference>
<dbReference type="CDD" id="cd02891">
    <property type="entry name" value="A2M_like"/>
    <property type="match status" value="1"/>
</dbReference>
<dbReference type="InterPro" id="IPR021868">
    <property type="entry name" value="Alpha_2_Macroglob_MG3"/>
</dbReference>
<dbReference type="Gene3D" id="2.60.40.1930">
    <property type="match status" value="1"/>
</dbReference>
<comment type="similarity">
    <text evidence="1">Belongs to the protease inhibitor I39 (alpha-2-macroglobulin) family. Bacterial alpha-2-macroglobulin subfamily.</text>
</comment>
<protein>
    <submittedName>
        <fullName evidence="5">Alpha-2-macroglobulin domain protein</fullName>
    </submittedName>
</protein>
<evidence type="ECO:0000313" key="5">
    <source>
        <dbReference type="EMBL" id="ABI65452.1"/>
    </source>
</evidence>
<dbReference type="InterPro" id="IPR008930">
    <property type="entry name" value="Terpenoid_cyclase/PrenylTrfase"/>
</dbReference>
<dbReference type="InterPro" id="IPR041246">
    <property type="entry name" value="Bact_MG10"/>
</dbReference>
<dbReference type="PROSITE" id="PS51257">
    <property type="entry name" value="PROKAR_LIPOPROTEIN"/>
    <property type="match status" value="1"/>
</dbReference>
<dbReference type="SMART" id="SM01359">
    <property type="entry name" value="A2M_N_2"/>
    <property type="match status" value="1"/>
</dbReference>
<dbReference type="STRING" id="394221.Mmar10_1159"/>
<dbReference type="PIRSF" id="PIRSF038980">
    <property type="entry name" value="A2M_bac"/>
    <property type="match status" value="1"/>
</dbReference>
<dbReference type="Pfam" id="PF07703">
    <property type="entry name" value="A2M_BRD"/>
    <property type="match status" value="1"/>
</dbReference>
<feature type="domain" description="Alpha-2-macroglobulin bait region" evidence="3">
    <location>
        <begin position="744"/>
        <end position="887"/>
    </location>
</feature>
<dbReference type="InterPro" id="IPR051802">
    <property type="entry name" value="YfhM-like"/>
</dbReference>
<keyword evidence="6" id="KW-1185">Reference proteome</keyword>
<dbReference type="KEGG" id="mmr:Mmar10_1159"/>
<accession>Q0AQI5</accession>
<dbReference type="InterPro" id="IPR041462">
    <property type="entry name" value="Bact_A2M_MG6"/>
</dbReference>
<dbReference type="Gene3D" id="1.50.10.20">
    <property type="match status" value="1"/>
</dbReference>
<evidence type="ECO:0000313" key="6">
    <source>
        <dbReference type="Proteomes" id="UP000001964"/>
    </source>
</evidence>
<dbReference type="Pfam" id="PF17972">
    <property type="entry name" value="bMG5"/>
    <property type="match status" value="1"/>
</dbReference>
<evidence type="ECO:0000259" key="3">
    <source>
        <dbReference type="SMART" id="SM01359"/>
    </source>
</evidence>
<reference evidence="5 6" key="1">
    <citation type="submission" date="2006-08" db="EMBL/GenBank/DDBJ databases">
        <title>Complete sequence of Maricaulis maris MCS10.</title>
        <authorList>
            <consortium name="US DOE Joint Genome Institute"/>
            <person name="Copeland A."/>
            <person name="Lucas S."/>
            <person name="Lapidus A."/>
            <person name="Barry K."/>
            <person name="Detter J.C."/>
            <person name="Glavina del Rio T."/>
            <person name="Hammon N."/>
            <person name="Israni S."/>
            <person name="Dalin E."/>
            <person name="Tice H."/>
            <person name="Pitluck S."/>
            <person name="Saunders E."/>
            <person name="Brettin T."/>
            <person name="Bruce D."/>
            <person name="Han C."/>
            <person name="Tapia R."/>
            <person name="Gilna P."/>
            <person name="Schmutz J."/>
            <person name="Larimer F."/>
            <person name="Land M."/>
            <person name="Hauser L."/>
            <person name="Kyrpides N."/>
            <person name="Mikhailova N."/>
            <person name="Viollier P."/>
            <person name="Stephens C."/>
            <person name="Richardson P."/>
        </authorList>
    </citation>
    <scope>NUCLEOTIDE SEQUENCE [LARGE SCALE GENOMIC DNA]</scope>
    <source>
        <strain evidence="5 6">MCS10</strain>
    </source>
</reference>
<evidence type="ECO:0000256" key="1">
    <source>
        <dbReference type="ARBA" id="ARBA00010556"/>
    </source>
</evidence>
<dbReference type="InterPro" id="IPR002890">
    <property type="entry name" value="MG2"/>
</dbReference>
<dbReference type="eggNOG" id="COG2373">
    <property type="taxonomic scope" value="Bacteria"/>
</dbReference>
<dbReference type="InterPro" id="IPR011625">
    <property type="entry name" value="A2M_N_BRD"/>
</dbReference>
<dbReference type="SUPFAM" id="SSF48239">
    <property type="entry name" value="Terpenoid cyclases/Protein prenyltransferases"/>
    <property type="match status" value="1"/>
</dbReference>